<evidence type="ECO:0008006" key="3">
    <source>
        <dbReference type="Google" id="ProtNLM"/>
    </source>
</evidence>
<proteinExistence type="predicted"/>
<sequence length="179" mass="20500">MKKTTLLLFIILVISFKINAQNKSKRPFFTGSLSTTFGVNQKYKFGEEGNGPLIVPKSILLRTGFGYQFNDRWASTFNIGYDHHFTYAINSIPMYASIRYNYIKKASRACFIEYSYGQMFRPSNRFSNGNYYKIGFGILSLSNSNFNGLIRLDFQRKKIAQFKSGNLDSISLGIGFTLF</sequence>
<protein>
    <recommendedName>
        <fullName evidence="3">Outer membrane protein beta-barrel domain-containing protein</fullName>
    </recommendedName>
</protein>
<gene>
    <name evidence="1" type="ORF">F7018_09690</name>
</gene>
<dbReference type="OrthoDB" id="1441326at2"/>
<name>A0A7J5AHV6_9FLAO</name>
<evidence type="ECO:0000313" key="2">
    <source>
        <dbReference type="Proteomes" id="UP000467305"/>
    </source>
</evidence>
<reference evidence="1 2" key="1">
    <citation type="submission" date="2019-09" db="EMBL/GenBank/DDBJ databases">
        <authorList>
            <person name="Cao W.R."/>
        </authorList>
    </citation>
    <scope>NUCLEOTIDE SEQUENCE [LARGE SCALE GENOMIC DNA]</scope>
    <source>
        <strain evidence="2">a4</strain>
    </source>
</reference>
<dbReference type="EMBL" id="WAAU01000014">
    <property type="protein sequence ID" value="KAB1157197.1"/>
    <property type="molecule type" value="Genomic_DNA"/>
</dbReference>
<dbReference type="AlphaFoldDB" id="A0A7J5AHV6"/>
<comment type="caution">
    <text evidence="1">The sequence shown here is derived from an EMBL/GenBank/DDBJ whole genome shotgun (WGS) entry which is preliminary data.</text>
</comment>
<dbReference type="Proteomes" id="UP000467305">
    <property type="component" value="Unassembled WGS sequence"/>
</dbReference>
<keyword evidence="2" id="KW-1185">Reference proteome</keyword>
<organism evidence="1 2">
    <name type="scientific">Tenacibaculum aiptasiae</name>
    <dbReference type="NCBI Taxonomy" id="426481"/>
    <lineage>
        <taxon>Bacteria</taxon>
        <taxon>Pseudomonadati</taxon>
        <taxon>Bacteroidota</taxon>
        <taxon>Flavobacteriia</taxon>
        <taxon>Flavobacteriales</taxon>
        <taxon>Flavobacteriaceae</taxon>
        <taxon>Tenacibaculum</taxon>
    </lineage>
</organism>
<accession>A0A7J5AHV6</accession>
<dbReference type="RefSeq" id="WP_150899866.1">
    <property type="nucleotide sequence ID" value="NZ_WAAU01000014.1"/>
</dbReference>
<evidence type="ECO:0000313" key="1">
    <source>
        <dbReference type="EMBL" id="KAB1157197.1"/>
    </source>
</evidence>